<organism evidence="1 2">
    <name type="scientific">Paraglaciecola arctica BSs20135</name>
    <dbReference type="NCBI Taxonomy" id="493475"/>
    <lineage>
        <taxon>Bacteria</taxon>
        <taxon>Pseudomonadati</taxon>
        <taxon>Pseudomonadota</taxon>
        <taxon>Gammaproteobacteria</taxon>
        <taxon>Alteromonadales</taxon>
        <taxon>Alteromonadaceae</taxon>
        <taxon>Paraglaciecola</taxon>
    </lineage>
</organism>
<accession>K6Y106</accession>
<evidence type="ECO:0000313" key="1">
    <source>
        <dbReference type="EMBL" id="GAC17611.1"/>
    </source>
</evidence>
<sequence>MKNIEMQHSLFLTYSLTTSAYYQAGLTKQLLLLRLNKLIPNINKF</sequence>
<proteinExistence type="predicted"/>
<evidence type="ECO:0000313" key="2">
    <source>
        <dbReference type="Proteomes" id="UP000006327"/>
    </source>
</evidence>
<reference evidence="1 2" key="1">
    <citation type="journal article" date="2017" name="Antonie Van Leeuwenhoek">
        <title>Rhizobium rhizosphaerae sp. nov., a novel species isolated from rice rhizosphere.</title>
        <authorList>
            <person name="Zhao J.J."/>
            <person name="Zhang J."/>
            <person name="Zhang R.J."/>
            <person name="Zhang C.W."/>
            <person name="Yin H.Q."/>
            <person name="Zhang X.X."/>
        </authorList>
    </citation>
    <scope>NUCLEOTIDE SEQUENCE [LARGE SCALE GENOMIC DNA]</scope>
    <source>
        <strain evidence="1 2">BSs20135</strain>
    </source>
</reference>
<comment type="caution">
    <text evidence="1">The sequence shown here is derived from an EMBL/GenBank/DDBJ whole genome shotgun (WGS) entry which is preliminary data.</text>
</comment>
<name>K6Y106_9ALTE</name>
<keyword evidence="2" id="KW-1185">Reference proteome</keyword>
<dbReference type="STRING" id="493475.GARC_0630"/>
<dbReference type="EMBL" id="BAEO01000008">
    <property type="protein sequence ID" value="GAC17611.1"/>
    <property type="molecule type" value="Genomic_DNA"/>
</dbReference>
<gene>
    <name evidence="1" type="ORF">GARC_0630</name>
</gene>
<protein>
    <submittedName>
        <fullName evidence="1">Uncharacterized protein</fullName>
    </submittedName>
</protein>
<dbReference type="AlphaFoldDB" id="K6Y106"/>
<dbReference type="Proteomes" id="UP000006327">
    <property type="component" value="Unassembled WGS sequence"/>
</dbReference>